<dbReference type="RefSeq" id="WP_091261199.1">
    <property type="nucleotide sequence ID" value="NZ_FNDE01000043.1"/>
</dbReference>
<dbReference type="GO" id="GO:0005576">
    <property type="term" value="C:extracellular region"/>
    <property type="evidence" value="ECO:0007669"/>
    <property type="project" value="UniProtKB-SubCell"/>
</dbReference>
<evidence type="ECO:0000256" key="4">
    <source>
        <dbReference type="RuleBase" id="RU362073"/>
    </source>
</evidence>
<evidence type="ECO:0000256" key="3">
    <source>
        <dbReference type="ARBA" id="ARBA00023143"/>
    </source>
</evidence>
<feature type="coiled-coil region" evidence="5">
    <location>
        <begin position="73"/>
        <end position="127"/>
    </location>
</feature>
<dbReference type="Gene3D" id="6.10.280.190">
    <property type="match status" value="1"/>
</dbReference>
<dbReference type="InterPro" id="IPR001029">
    <property type="entry name" value="Flagellin_N"/>
</dbReference>
<feature type="domain" description="Flagellin C-terminal" evidence="7">
    <location>
        <begin position="202"/>
        <end position="284"/>
    </location>
</feature>
<dbReference type="InterPro" id="IPR046358">
    <property type="entry name" value="Flagellin_C"/>
</dbReference>
<keyword evidence="3 4" id="KW-0975">Bacterial flagellum</keyword>
<dbReference type="Pfam" id="PF00669">
    <property type="entry name" value="Flagellin_N"/>
    <property type="match status" value="1"/>
</dbReference>
<dbReference type="InterPro" id="IPR042187">
    <property type="entry name" value="Flagellin_C_sub2"/>
</dbReference>
<dbReference type="Proteomes" id="UP000198956">
    <property type="component" value="Unassembled WGS sequence"/>
</dbReference>
<accession>A0A1G8EFG3</accession>
<comment type="similarity">
    <text evidence="1 4">Belongs to the bacterial flagellin family.</text>
</comment>
<dbReference type="SUPFAM" id="SSF64518">
    <property type="entry name" value="Phase 1 flagellin"/>
    <property type="match status" value="1"/>
</dbReference>
<comment type="subcellular location">
    <subcellularLocation>
        <location evidence="4">Secreted</location>
    </subcellularLocation>
    <subcellularLocation>
        <location evidence="4">Bacterial flagellum</location>
    </subcellularLocation>
</comment>
<evidence type="ECO:0000256" key="5">
    <source>
        <dbReference type="SAM" id="Coils"/>
    </source>
</evidence>
<keyword evidence="8" id="KW-0966">Cell projection</keyword>
<dbReference type="GO" id="GO:0005198">
    <property type="term" value="F:structural molecule activity"/>
    <property type="evidence" value="ECO:0007669"/>
    <property type="project" value="UniProtKB-UniRule"/>
</dbReference>
<keyword evidence="5" id="KW-0175">Coiled coil</keyword>
<reference evidence="8 9" key="1">
    <citation type="submission" date="2016-10" db="EMBL/GenBank/DDBJ databases">
        <authorList>
            <person name="de Groot N.N."/>
        </authorList>
    </citation>
    <scope>NUCLEOTIDE SEQUENCE [LARGE SCALE GENOMIC DNA]</scope>
    <source>
        <strain evidence="8 9">L 420-91</strain>
    </source>
</reference>
<evidence type="ECO:0000259" key="7">
    <source>
        <dbReference type="Pfam" id="PF00700"/>
    </source>
</evidence>
<dbReference type="Gene3D" id="1.20.1330.10">
    <property type="entry name" value="f41 fragment of flagellin, N-terminal domain"/>
    <property type="match status" value="1"/>
</dbReference>
<dbReference type="PANTHER" id="PTHR42792:SF2">
    <property type="entry name" value="FLAGELLIN"/>
    <property type="match status" value="1"/>
</dbReference>
<dbReference type="Gene3D" id="6.10.10.10">
    <property type="entry name" value="Flagellar export chaperone, C-terminal domain"/>
    <property type="match status" value="1"/>
</dbReference>
<name>A0A1G8EFG3_ANETH</name>
<feature type="domain" description="Flagellin N-terminal" evidence="6">
    <location>
        <begin position="3"/>
        <end position="137"/>
    </location>
</feature>
<evidence type="ECO:0000259" key="6">
    <source>
        <dbReference type="Pfam" id="PF00669"/>
    </source>
</evidence>
<evidence type="ECO:0000256" key="2">
    <source>
        <dbReference type="ARBA" id="ARBA00020110"/>
    </source>
</evidence>
<dbReference type="Pfam" id="PF00700">
    <property type="entry name" value="Flagellin_C"/>
    <property type="match status" value="1"/>
</dbReference>
<protein>
    <recommendedName>
        <fullName evidence="2 4">Flagellin</fullName>
    </recommendedName>
</protein>
<dbReference type="PANTHER" id="PTHR42792">
    <property type="entry name" value="FLAGELLIN"/>
    <property type="match status" value="1"/>
</dbReference>
<gene>
    <name evidence="8" type="ORF">SAMN04489735_104315</name>
</gene>
<dbReference type="GO" id="GO:0009288">
    <property type="term" value="C:bacterial-type flagellum"/>
    <property type="evidence" value="ECO:0007669"/>
    <property type="project" value="UniProtKB-SubCell"/>
</dbReference>
<sequence>MRINHNLPALNAYRNLAQNQIGTSKILERLSSGYRINRASDDAAGLAISEKMRGQIRGLEQGQRNTMDGVSLIQTAEGALQEIHEMLQRMRELAVQAANGTYSDKDKKAIEDEINQLTAQIDQIAKTTEFNGIQLIGDSDSPLLQDVKIQYGPKKEDSLTLELTTQPEADPPFAAGCKADKASLKIDNVDVISDPEGAIETFKAAIDQVSRIRSYFGAIQNRLEHVVNNLSNYTENLTGAESRIRDADMAKEMTEFTRFNIINQSATAMLAQANQLPQGVLQLLKG</sequence>
<comment type="function">
    <text evidence="4">Flagellin is the subunit protein which polymerizes to form the filaments of bacterial flagella.</text>
</comment>
<dbReference type="OrthoDB" id="9796789at2"/>
<proteinExistence type="inferred from homology"/>
<dbReference type="EMBL" id="FNDE01000043">
    <property type="protein sequence ID" value="SDH68429.1"/>
    <property type="molecule type" value="Genomic_DNA"/>
</dbReference>
<dbReference type="PRINTS" id="PR00207">
    <property type="entry name" value="FLAGELLIN"/>
</dbReference>
<dbReference type="InterPro" id="IPR001492">
    <property type="entry name" value="Flagellin"/>
</dbReference>
<keyword evidence="8" id="KW-0969">Cilium</keyword>
<evidence type="ECO:0000313" key="8">
    <source>
        <dbReference type="EMBL" id="SDH68429.1"/>
    </source>
</evidence>
<evidence type="ECO:0000256" key="1">
    <source>
        <dbReference type="ARBA" id="ARBA00005709"/>
    </source>
</evidence>
<keyword evidence="4" id="KW-0964">Secreted</keyword>
<evidence type="ECO:0000313" key="9">
    <source>
        <dbReference type="Proteomes" id="UP000198956"/>
    </source>
</evidence>
<dbReference type="AlphaFoldDB" id="A0A1G8EFG3"/>
<keyword evidence="8" id="KW-0282">Flagellum</keyword>
<organism evidence="8 9">
    <name type="scientific">Aneurinibacillus thermoaerophilus</name>
    <dbReference type="NCBI Taxonomy" id="143495"/>
    <lineage>
        <taxon>Bacteria</taxon>
        <taxon>Bacillati</taxon>
        <taxon>Bacillota</taxon>
        <taxon>Bacilli</taxon>
        <taxon>Bacillales</taxon>
        <taxon>Paenibacillaceae</taxon>
        <taxon>Aneurinibacillus group</taxon>
        <taxon>Aneurinibacillus</taxon>
    </lineage>
</organism>